<dbReference type="RefSeq" id="XP_025511966.1">
    <property type="nucleotide sequence ID" value="XM_025658810.1"/>
</dbReference>
<evidence type="ECO:0000313" key="2">
    <source>
        <dbReference type="EMBL" id="RAH54044.1"/>
    </source>
</evidence>
<dbReference type="AlphaFoldDB" id="A0A8G1QWT1"/>
<dbReference type="Proteomes" id="UP000249526">
    <property type="component" value="Unassembled WGS sequence"/>
</dbReference>
<dbReference type="EMBL" id="KZ825073">
    <property type="protein sequence ID" value="RAH54044.1"/>
    <property type="molecule type" value="Genomic_DNA"/>
</dbReference>
<reference evidence="2 3" key="1">
    <citation type="submission" date="2018-02" db="EMBL/GenBank/DDBJ databases">
        <title>The genomes of Aspergillus section Nigri reveals drivers in fungal speciation.</title>
        <authorList>
            <consortium name="DOE Joint Genome Institute"/>
            <person name="Vesth T.C."/>
            <person name="Nybo J."/>
            <person name="Theobald S."/>
            <person name="Brandl J."/>
            <person name="Frisvad J.C."/>
            <person name="Nielsen K.F."/>
            <person name="Lyhne E.K."/>
            <person name="Kogle M.E."/>
            <person name="Kuo A."/>
            <person name="Riley R."/>
            <person name="Clum A."/>
            <person name="Nolan M."/>
            <person name="Lipzen A."/>
            <person name="Salamov A."/>
            <person name="Henrissat B."/>
            <person name="Wiebenga A."/>
            <person name="De vries R.P."/>
            <person name="Grigoriev I.V."/>
            <person name="Mortensen U.H."/>
            <person name="Andersen M.R."/>
            <person name="Baker S.E."/>
        </authorList>
    </citation>
    <scope>NUCLEOTIDE SEQUENCE [LARGE SCALE GENOMIC DNA]</scope>
    <source>
        <strain evidence="2 3">CBS 112811</strain>
    </source>
</reference>
<dbReference type="GeneID" id="37162212"/>
<proteinExistence type="predicted"/>
<feature type="region of interest" description="Disordered" evidence="1">
    <location>
        <begin position="179"/>
        <end position="200"/>
    </location>
</feature>
<feature type="compositionally biased region" description="Polar residues" evidence="1">
    <location>
        <begin position="179"/>
        <end position="190"/>
    </location>
</feature>
<evidence type="ECO:0000256" key="1">
    <source>
        <dbReference type="SAM" id="MobiDB-lite"/>
    </source>
</evidence>
<sequence>MTLCRELDLAVLAGICITAQEGAIDVMMLPYDMLDDLAVSAFQFTGILSIGLAPRSRVRVAFTTTRETKVATVLQDKNTPRLQQHVTSLILQLNRTETFDIRKPGLMECSSMILEVVTHRQMATNVRKLQMSAYRYGPSWTKPLAIESLDWLHLLAQGSTLGVACPKSGFDQKEYELQPTSRPGAQSRDSSILRHQGPARQHWRNFGTSRRSLFDLVA</sequence>
<organism evidence="2 3">
    <name type="scientific">Aspergillus piperis CBS 112811</name>
    <dbReference type="NCBI Taxonomy" id="1448313"/>
    <lineage>
        <taxon>Eukaryota</taxon>
        <taxon>Fungi</taxon>
        <taxon>Dikarya</taxon>
        <taxon>Ascomycota</taxon>
        <taxon>Pezizomycotina</taxon>
        <taxon>Eurotiomycetes</taxon>
        <taxon>Eurotiomycetidae</taxon>
        <taxon>Eurotiales</taxon>
        <taxon>Aspergillaceae</taxon>
        <taxon>Aspergillus</taxon>
        <taxon>Aspergillus subgen. Circumdati</taxon>
    </lineage>
</organism>
<name>A0A8G1QWT1_9EURO</name>
<gene>
    <name evidence="2" type="ORF">BO85DRAFT_441526</name>
</gene>
<accession>A0A8G1QWT1</accession>
<evidence type="ECO:0000313" key="3">
    <source>
        <dbReference type="Proteomes" id="UP000249526"/>
    </source>
</evidence>
<keyword evidence="3" id="KW-1185">Reference proteome</keyword>
<protein>
    <submittedName>
        <fullName evidence="2">Uncharacterized protein</fullName>
    </submittedName>
</protein>